<accession>A0ABT2ZJ26</accession>
<feature type="transmembrane region" description="Helical" evidence="1">
    <location>
        <begin position="64"/>
        <end position="85"/>
    </location>
</feature>
<keyword evidence="3" id="KW-1185">Reference proteome</keyword>
<protein>
    <submittedName>
        <fullName evidence="2">Uncharacterized protein</fullName>
    </submittedName>
</protein>
<evidence type="ECO:0000313" key="3">
    <source>
        <dbReference type="Proteomes" id="UP001652564"/>
    </source>
</evidence>
<dbReference type="Proteomes" id="UP001652564">
    <property type="component" value="Unassembled WGS sequence"/>
</dbReference>
<feature type="transmembrane region" description="Helical" evidence="1">
    <location>
        <begin position="37"/>
        <end position="57"/>
    </location>
</feature>
<dbReference type="EMBL" id="JAOWKZ010000001">
    <property type="protein sequence ID" value="MCV2871119.1"/>
    <property type="molecule type" value="Genomic_DNA"/>
</dbReference>
<evidence type="ECO:0000313" key="2">
    <source>
        <dbReference type="EMBL" id="MCV2871119.1"/>
    </source>
</evidence>
<gene>
    <name evidence="2" type="ORF">OEZ71_02290</name>
</gene>
<comment type="caution">
    <text evidence="2">The sequence shown here is derived from an EMBL/GenBank/DDBJ whole genome shotgun (WGS) entry which is preliminary data.</text>
</comment>
<keyword evidence="1" id="KW-0472">Membrane</keyword>
<keyword evidence="1" id="KW-0812">Transmembrane</keyword>
<reference evidence="2 3" key="1">
    <citation type="submission" date="2022-10" db="EMBL/GenBank/DDBJ databases">
        <title>Defluviimonas sp. nov., isolated from ocean surface sediments.</title>
        <authorList>
            <person name="He W."/>
            <person name="Wang L."/>
            <person name="Zhang D.-F."/>
        </authorList>
    </citation>
    <scope>NUCLEOTIDE SEQUENCE [LARGE SCALE GENOMIC DNA]</scope>
    <source>
        <strain evidence="2 3">WL0050</strain>
    </source>
</reference>
<keyword evidence="1" id="KW-1133">Transmembrane helix</keyword>
<proteinExistence type="predicted"/>
<feature type="transmembrane region" description="Helical" evidence="1">
    <location>
        <begin position="97"/>
        <end position="119"/>
    </location>
</feature>
<evidence type="ECO:0000256" key="1">
    <source>
        <dbReference type="SAM" id="Phobius"/>
    </source>
</evidence>
<sequence>MGRQVFALAGAFVIVFACVWMGLSERLGAHPFWAVKIGWLGGAAGAGLALVLILVRVPPRWRLALGAVGTVAALAAAKIGAARFAASYAEDALAGRFWFIGWICVAAALVVMLQALLGWRR</sequence>
<organism evidence="2 3">
    <name type="scientific">Albidovulum litorale</name>
    <dbReference type="NCBI Taxonomy" id="2984134"/>
    <lineage>
        <taxon>Bacteria</taxon>
        <taxon>Pseudomonadati</taxon>
        <taxon>Pseudomonadota</taxon>
        <taxon>Alphaproteobacteria</taxon>
        <taxon>Rhodobacterales</taxon>
        <taxon>Paracoccaceae</taxon>
        <taxon>Albidovulum</taxon>
    </lineage>
</organism>
<dbReference type="RefSeq" id="WP_263738308.1">
    <property type="nucleotide sequence ID" value="NZ_JAOWKZ010000001.1"/>
</dbReference>
<dbReference type="PROSITE" id="PS51257">
    <property type="entry name" value="PROKAR_LIPOPROTEIN"/>
    <property type="match status" value="1"/>
</dbReference>
<name>A0ABT2ZJ26_9RHOB</name>